<evidence type="ECO:0000259" key="2">
    <source>
        <dbReference type="Pfam" id="PF20411"/>
    </source>
</evidence>
<dbReference type="AlphaFoldDB" id="A0A6A6YAZ7"/>
<dbReference type="GeneID" id="54469984"/>
<evidence type="ECO:0000313" key="3">
    <source>
        <dbReference type="EMBL" id="KAF2805799.1"/>
    </source>
</evidence>
<gene>
    <name evidence="3 5" type="ORF">BDZ99DRAFT_98708</name>
</gene>
<accession>A0A6A6YAZ7</accession>
<dbReference type="InterPro" id="IPR046520">
    <property type="entry name" value="DUF6697"/>
</dbReference>
<dbReference type="RefSeq" id="XP_033572763.1">
    <property type="nucleotide sequence ID" value="XM_033729091.1"/>
</dbReference>
<dbReference type="Proteomes" id="UP000504636">
    <property type="component" value="Unplaced"/>
</dbReference>
<reference evidence="5" key="3">
    <citation type="submission" date="2025-04" db="UniProtKB">
        <authorList>
            <consortium name="RefSeq"/>
        </authorList>
    </citation>
    <scope>IDENTIFICATION</scope>
    <source>
        <strain evidence="5">CBS 304.34</strain>
    </source>
</reference>
<keyword evidence="4" id="KW-1185">Reference proteome</keyword>
<proteinExistence type="predicted"/>
<reference evidence="5" key="2">
    <citation type="submission" date="2020-04" db="EMBL/GenBank/DDBJ databases">
        <authorList>
            <consortium name="NCBI Genome Project"/>
        </authorList>
    </citation>
    <scope>NUCLEOTIDE SEQUENCE</scope>
    <source>
        <strain evidence="5">CBS 304.34</strain>
    </source>
</reference>
<sequence length="465" mass="52090">MLPAHRDHSIKTQSAMPSRHHGSLWSAGPTGAHVEASQHGGNNYVSKADFHALQLRVLALEAKMGVVTDSPASSATLDGVDVVEVIEALNINGKSEKPDPVTVSVPPHLRGKRVDPEPPKKAAPLEGKEKETVMPSKEDIYTQFSHKLPMFIRNLTPLPDSNINIIPPTTTTKTMTFTLDFIRSFLGGIEWSPGLFYVPPSHGRSVLPTRTFYLLDGTYQPYLPVGPGAHGAILTAFFNENPEEYDGDEAGAAYENVPVFICNSQYTKQIEYPFQQELNGATPPGREGKHLQTRYTYYGTYSQSRWSDKLDYDRLQEDVPHSTKMHIAETLSEVGRPEWVTEALMKHFFPKPEYEGRLPKGGKIGGAAGNLGARTNITEESEEEAVQTQIEHDIASYLRKLETWDKDSRMKIKLLKKENILEAFEKPDVDDPPGLRLFWEYLECVGWDKGFYNTMVEQMLKSASR</sequence>
<dbReference type="Pfam" id="PF20411">
    <property type="entry name" value="DUF6697"/>
    <property type="match status" value="1"/>
</dbReference>
<protein>
    <recommendedName>
        <fullName evidence="2">DUF6697 domain-containing protein</fullName>
    </recommendedName>
</protein>
<reference evidence="3 5" key="1">
    <citation type="journal article" date="2020" name="Stud. Mycol.">
        <title>101 Dothideomycetes genomes: a test case for predicting lifestyles and emergence of pathogens.</title>
        <authorList>
            <person name="Haridas S."/>
            <person name="Albert R."/>
            <person name="Binder M."/>
            <person name="Bloem J."/>
            <person name="Labutti K."/>
            <person name="Salamov A."/>
            <person name="Andreopoulos B."/>
            <person name="Baker S."/>
            <person name="Barry K."/>
            <person name="Bills G."/>
            <person name="Bluhm B."/>
            <person name="Cannon C."/>
            <person name="Castanera R."/>
            <person name="Culley D."/>
            <person name="Daum C."/>
            <person name="Ezra D."/>
            <person name="Gonzalez J."/>
            <person name="Henrissat B."/>
            <person name="Kuo A."/>
            <person name="Liang C."/>
            <person name="Lipzen A."/>
            <person name="Lutzoni F."/>
            <person name="Magnuson J."/>
            <person name="Mondo S."/>
            <person name="Nolan M."/>
            <person name="Ohm R."/>
            <person name="Pangilinan J."/>
            <person name="Park H.-J."/>
            <person name="Ramirez L."/>
            <person name="Alfaro M."/>
            <person name="Sun H."/>
            <person name="Tritt A."/>
            <person name="Yoshinaga Y."/>
            <person name="Zwiers L.-H."/>
            <person name="Turgeon B."/>
            <person name="Goodwin S."/>
            <person name="Spatafora J."/>
            <person name="Crous P."/>
            <person name="Grigoriev I."/>
        </authorList>
    </citation>
    <scope>NUCLEOTIDE SEQUENCE</scope>
    <source>
        <strain evidence="3 5">CBS 304.34</strain>
    </source>
</reference>
<feature type="compositionally biased region" description="Basic and acidic residues" evidence="1">
    <location>
        <begin position="1"/>
        <end position="10"/>
    </location>
</feature>
<dbReference type="EMBL" id="MU003708">
    <property type="protein sequence ID" value="KAF2805799.1"/>
    <property type="molecule type" value="Genomic_DNA"/>
</dbReference>
<evidence type="ECO:0000256" key="1">
    <source>
        <dbReference type="SAM" id="MobiDB-lite"/>
    </source>
</evidence>
<evidence type="ECO:0000313" key="5">
    <source>
        <dbReference type="RefSeq" id="XP_033572763.1"/>
    </source>
</evidence>
<name>A0A6A6YAZ7_9PEZI</name>
<feature type="region of interest" description="Disordered" evidence="1">
    <location>
        <begin position="1"/>
        <end position="39"/>
    </location>
</feature>
<feature type="domain" description="DUF6697" evidence="2">
    <location>
        <begin position="176"/>
        <end position="457"/>
    </location>
</feature>
<organism evidence="3">
    <name type="scientific">Mytilinidion resinicola</name>
    <dbReference type="NCBI Taxonomy" id="574789"/>
    <lineage>
        <taxon>Eukaryota</taxon>
        <taxon>Fungi</taxon>
        <taxon>Dikarya</taxon>
        <taxon>Ascomycota</taxon>
        <taxon>Pezizomycotina</taxon>
        <taxon>Dothideomycetes</taxon>
        <taxon>Pleosporomycetidae</taxon>
        <taxon>Mytilinidiales</taxon>
        <taxon>Mytilinidiaceae</taxon>
        <taxon>Mytilinidion</taxon>
    </lineage>
</organism>
<dbReference type="OrthoDB" id="5427977at2759"/>
<evidence type="ECO:0000313" key="4">
    <source>
        <dbReference type="Proteomes" id="UP000504636"/>
    </source>
</evidence>
<feature type="region of interest" description="Disordered" evidence="1">
    <location>
        <begin position="97"/>
        <end position="130"/>
    </location>
</feature>